<feature type="coiled-coil region" evidence="1">
    <location>
        <begin position="59"/>
        <end position="124"/>
    </location>
</feature>
<dbReference type="EMBL" id="JAVRJZ010000020">
    <property type="protein sequence ID" value="KAK2706087.1"/>
    <property type="molecule type" value="Genomic_DNA"/>
</dbReference>
<evidence type="ECO:0000313" key="3">
    <source>
        <dbReference type="Proteomes" id="UP001187531"/>
    </source>
</evidence>
<protein>
    <submittedName>
        <fullName evidence="2">Uncharacterized protein</fullName>
    </submittedName>
</protein>
<proteinExistence type="predicted"/>
<keyword evidence="1" id="KW-0175">Coiled coil</keyword>
<dbReference type="Proteomes" id="UP001187531">
    <property type="component" value="Unassembled WGS sequence"/>
</dbReference>
<evidence type="ECO:0000256" key="1">
    <source>
        <dbReference type="SAM" id="Coils"/>
    </source>
</evidence>
<comment type="caution">
    <text evidence="2">The sequence shown here is derived from an EMBL/GenBank/DDBJ whole genome shotgun (WGS) entry which is preliminary data.</text>
</comment>
<name>A0AA88HJN0_ARTSF</name>
<evidence type="ECO:0000313" key="2">
    <source>
        <dbReference type="EMBL" id="KAK2706087.1"/>
    </source>
</evidence>
<accession>A0AA88HJN0</accession>
<dbReference type="AlphaFoldDB" id="A0AA88HJN0"/>
<organism evidence="2 3">
    <name type="scientific">Artemia franciscana</name>
    <name type="common">Brine shrimp</name>
    <name type="synonym">Artemia sanfranciscana</name>
    <dbReference type="NCBI Taxonomy" id="6661"/>
    <lineage>
        <taxon>Eukaryota</taxon>
        <taxon>Metazoa</taxon>
        <taxon>Ecdysozoa</taxon>
        <taxon>Arthropoda</taxon>
        <taxon>Crustacea</taxon>
        <taxon>Branchiopoda</taxon>
        <taxon>Anostraca</taxon>
        <taxon>Artemiidae</taxon>
        <taxon>Artemia</taxon>
    </lineage>
</organism>
<dbReference type="Gene3D" id="3.30.160.570">
    <property type="entry name" value="Ncd80 complex, Spc24 subunit"/>
    <property type="match status" value="1"/>
</dbReference>
<gene>
    <name evidence="2" type="ORF">QYM36_016192</name>
</gene>
<keyword evidence="3" id="KW-1185">Reference proteome</keyword>
<sequence length="216" mass="25466">MADSKEFYGPCIKKAFEYLHETEKNLKPQLKASANYELMYADICKRWESALLLRQKAKQKEDENLHRQLEETRVAVEKEKSSVKKEEEEIVLLKQTLEKLKAQQDELTNKVSICKEKIGDAEKELVSLHKEIHDRETAPLSEKSQLDFLRGLSRCKIVTTPEESAIKGYVVRRKGMESNELRTFNFDTAKEPKHYILNRLWNLIEWSYEEDLKLYL</sequence>
<reference evidence="2" key="1">
    <citation type="submission" date="2023-07" db="EMBL/GenBank/DDBJ databases">
        <title>Chromosome-level genome assembly of Artemia franciscana.</title>
        <authorList>
            <person name="Jo E."/>
        </authorList>
    </citation>
    <scope>NUCLEOTIDE SEQUENCE</scope>
    <source>
        <tissue evidence="2">Whole body</tissue>
    </source>
</reference>